<dbReference type="SMART" id="SM00812">
    <property type="entry name" value="Alpha_L_fucos"/>
    <property type="match status" value="1"/>
</dbReference>
<comment type="function">
    <text evidence="1">Alpha-L-fucosidase is responsible for hydrolyzing the alpha-1,6-linked fucose joined to the reducing-end N-acetylglucosamine of the carbohydrate moieties of glycoproteins.</text>
</comment>
<evidence type="ECO:0000256" key="1">
    <source>
        <dbReference type="ARBA" id="ARBA00004071"/>
    </source>
</evidence>
<dbReference type="Pfam" id="PF01120">
    <property type="entry name" value="Alpha_L_fucos"/>
    <property type="match status" value="1"/>
</dbReference>
<dbReference type="InterPro" id="IPR016286">
    <property type="entry name" value="FUC_metazoa-typ"/>
</dbReference>
<keyword evidence="11" id="KW-1185">Reference proteome</keyword>
<comment type="similarity">
    <text evidence="2">Belongs to the glycosyl hydrolase 29 family.</text>
</comment>
<evidence type="ECO:0000256" key="6">
    <source>
        <dbReference type="ARBA" id="ARBA00023295"/>
    </source>
</evidence>
<dbReference type="PANTHER" id="PTHR10030">
    <property type="entry name" value="ALPHA-L-FUCOSIDASE"/>
    <property type="match status" value="1"/>
</dbReference>
<evidence type="ECO:0000313" key="10">
    <source>
        <dbReference type="EMBL" id="VGO16887.1"/>
    </source>
</evidence>
<evidence type="ECO:0000256" key="2">
    <source>
        <dbReference type="ARBA" id="ARBA00007951"/>
    </source>
</evidence>
<evidence type="ECO:0000256" key="7">
    <source>
        <dbReference type="PIRSR" id="PIRSR001092-1"/>
    </source>
</evidence>
<organism evidence="10 11">
    <name type="scientific">Pontiella desulfatans</name>
    <dbReference type="NCBI Taxonomy" id="2750659"/>
    <lineage>
        <taxon>Bacteria</taxon>
        <taxon>Pseudomonadati</taxon>
        <taxon>Kiritimatiellota</taxon>
        <taxon>Kiritimatiellia</taxon>
        <taxon>Kiritimatiellales</taxon>
        <taxon>Pontiellaceae</taxon>
        <taxon>Pontiella</taxon>
    </lineage>
</organism>
<feature type="site" description="May be important for catalysis" evidence="7">
    <location>
        <position position="285"/>
    </location>
</feature>
<dbReference type="InterPro" id="IPR057739">
    <property type="entry name" value="Glyco_hydro_29_N"/>
</dbReference>
<proteinExistence type="inferred from homology"/>
<gene>
    <name evidence="10" type="ORF">PDESU_05479</name>
</gene>
<keyword evidence="6" id="KW-0326">Glycosidase</keyword>
<feature type="domain" description="Glycoside hydrolase family 29 N-terminal" evidence="9">
    <location>
        <begin position="35"/>
        <end position="351"/>
    </location>
</feature>
<sequence length="371" mass="42629">MKTYHHILTLSLVACLLSACVHMEPSPKTPLEAYNARMEWFAQSQYGMFIHFGLYSHLGGEWKGEQVDWYAEWIQASADIPRDEYAKIIDAFNPAGFNADFIARTAKDAGMTYLVITSKHHEGFCLWDSAYTEFDVAGSALKGRDLLAELSKACKKHGIRFGLYYSIIDWNHPAQQPSMNGKHPFKRWGQTVMHDGRKQEYIDYQTSQIMELISKYEPAMLWFDGDWVDWWTMEDGLQLYDAIREAAPDIIVNNRVAKRDQFELDFVTQEQKHFEAAFPKHWEGCYTMNKSWGYKKHDHEWKDAPTVYNKLKDINEKGGNLLLNVGPDGNGEIQPEAIAILRETATLIQENPIAKKVPQITAVPGVKETRL</sequence>
<dbReference type="Proteomes" id="UP000366872">
    <property type="component" value="Unassembled WGS sequence"/>
</dbReference>
<dbReference type="PRINTS" id="PR00741">
    <property type="entry name" value="GLHYDRLASE29"/>
</dbReference>
<dbReference type="GO" id="GO:0005764">
    <property type="term" value="C:lysosome"/>
    <property type="evidence" value="ECO:0007669"/>
    <property type="project" value="TreeGrafter"/>
</dbReference>
<dbReference type="PIRSF" id="PIRSF001092">
    <property type="entry name" value="Alpha-L-fucosidase"/>
    <property type="match status" value="1"/>
</dbReference>
<protein>
    <recommendedName>
        <fullName evidence="3">alpha-L-fucosidase</fullName>
        <ecNumber evidence="3">3.2.1.51</ecNumber>
    </recommendedName>
</protein>
<evidence type="ECO:0000256" key="3">
    <source>
        <dbReference type="ARBA" id="ARBA00012662"/>
    </source>
</evidence>
<evidence type="ECO:0000256" key="8">
    <source>
        <dbReference type="SAM" id="SignalP"/>
    </source>
</evidence>
<dbReference type="GO" id="GO:0006004">
    <property type="term" value="P:fucose metabolic process"/>
    <property type="evidence" value="ECO:0007669"/>
    <property type="project" value="InterPro"/>
</dbReference>
<dbReference type="EC" id="3.2.1.51" evidence="3"/>
<keyword evidence="4 8" id="KW-0732">Signal</keyword>
<evidence type="ECO:0000313" key="11">
    <source>
        <dbReference type="Proteomes" id="UP000366872"/>
    </source>
</evidence>
<evidence type="ECO:0000259" key="9">
    <source>
        <dbReference type="Pfam" id="PF01120"/>
    </source>
</evidence>
<dbReference type="SUPFAM" id="SSF51445">
    <property type="entry name" value="(Trans)glycosidases"/>
    <property type="match status" value="1"/>
</dbReference>
<dbReference type="InterPro" id="IPR017853">
    <property type="entry name" value="GH"/>
</dbReference>
<feature type="signal peptide" evidence="8">
    <location>
        <begin position="1"/>
        <end position="23"/>
    </location>
</feature>
<feature type="chain" id="PRO_5025629323" description="alpha-L-fucosidase" evidence="8">
    <location>
        <begin position="24"/>
        <end position="371"/>
    </location>
</feature>
<accession>A0A6C2UB70</accession>
<dbReference type="RefSeq" id="WP_136082406.1">
    <property type="nucleotide sequence ID" value="NZ_CAAHFG010000004.1"/>
</dbReference>
<evidence type="ECO:0000256" key="4">
    <source>
        <dbReference type="ARBA" id="ARBA00022729"/>
    </source>
</evidence>
<dbReference type="PANTHER" id="PTHR10030:SF37">
    <property type="entry name" value="ALPHA-L-FUCOSIDASE-RELATED"/>
    <property type="match status" value="1"/>
</dbReference>
<name>A0A6C2UB70_PONDE</name>
<evidence type="ECO:0000256" key="5">
    <source>
        <dbReference type="ARBA" id="ARBA00022801"/>
    </source>
</evidence>
<dbReference type="AlphaFoldDB" id="A0A6C2UB70"/>
<dbReference type="GO" id="GO:0004560">
    <property type="term" value="F:alpha-L-fucosidase activity"/>
    <property type="evidence" value="ECO:0007669"/>
    <property type="project" value="InterPro"/>
</dbReference>
<dbReference type="EMBL" id="CAAHFG010000004">
    <property type="protein sequence ID" value="VGO16887.1"/>
    <property type="molecule type" value="Genomic_DNA"/>
</dbReference>
<keyword evidence="5" id="KW-0378">Hydrolase</keyword>
<dbReference type="InterPro" id="IPR000933">
    <property type="entry name" value="Glyco_hydro_29"/>
</dbReference>
<reference evidence="10 11" key="1">
    <citation type="submission" date="2019-04" db="EMBL/GenBank/DDBJ databases">
        <authorList>
            <person name="Van Vliet M D."/>
        </authorList>
    </citation>
    <scope>NUCLEOTIDE SEQUENCE [LARGE SCALE GENOMIC DNA]</scope>
    <source>
        <strain evidence="10 11">F1</strain>
    </source>
</reference>
<dbReference type="GO" id="GO:0016139">
    <property type="term" value="P:glycoside catabolic process"/>
    <property type="evidence" value="ECO:0007669"/>
    <property type="project" value="TreeGrafter"/>
</dbReference>
<dbReference type="Gene3D" id="3.20.20.80">
    <property type="entry name" value="Glycosidases"/>
    <property type="match status" value="1"/>
</dbReference>
<dbReference type="PROSITE" id="PS51257">
    <property type="entry name" value="PROKAR_LIPOPROTEIN"/>
    <property type="match status" value="1"/>
</dbReference>